<dbReference type="Pfam" id="PF14560">
    <property type="entry name" value="Ubiquitin_2"/>
    <property type="match status" value="1"/>
</dbReference>
<evidence type="ECO:0000313" key="5">
    <source>
        <dbReference type="EMBL" id="MDI1488039.1"/>
    </source>
</evidence>
<feature type="compositionally biased region" description="Low complexity" evidence="3">
    <location>
        <begin position="18"/>
        <end position="33"/>
    </location>
</feature>
<evidence type="ECO:0000259" key="4">
    <source>
        <dbReference type="PROSITE" id="PS50245"/>
    </source>
</evidence>
<dbReference type="PANTHER" id="PTHR18916">
    <property type="entry name" value="DYNACTIN 1-RELATED MICROTUBULE-BINDING"/>
    <property type="match status" value="1"/>
</dbReference>
<feature type="domain" description="CAP-Gly" evidence="4">
    <location>
        <begin position="212"/>
        <end position="265"/>
    </location>
</feature>
<comment type="similarity">
    <text evidence="2">Belongs to the TBCB family.</text>
</comment>
<feature type="region of interest" description="Disordered" evidence="3">
    <location>
        <begin position="220"/>
        <end position="251"/>
    </location>
</feature>
<dbReference type="InterPro" id="IPR000626">
    <property type="entry name" value="Ubiquitin-like_dom"/>
</dbReference>
<dbReference type="PROSITE" id="PS50245">
    <property type="entry name" value="CAP_GLY_2"/>
    <property type="match status" value="1"/>
</dbReference>
<dbReference type="Proteomes" id="UP001161017">
    <property type="component" value="Unassembled WGS sequence"/>
</dbReference>
<evidence type="ECO:0000313" key="6">
    <source>
        <dbReference type="Proteomes" id="UP001161017"/>
    </source>
</evidence>
<dbReference type="SUPFAM" id="SSF54236">
    <property type="entry name" value="Ubiquitin-like"/>
    <property type="match status" value="1"/>
</dbReference>
<proteinExistence type="inferred from homology"/>
<organism evidence="5 6">
    <name type="scientific">Ramalina farinacea</name>
    <dbReference type="NCBI Taxonomy" id="258253"/>
    <lineage>
        <taxon>Eukaryota</taxon>
        <taxon>Fungi</taxon>
        <taxon>Dikarya</taxon>
        <taxon>Ascomycota</taxon>
        <taxon>Pezizomycotina</taxon>
        <taxon>Lecanoromycetes</taxon>
        <taxon>OSLEUM clade</taxon>
        <taxon>Lecanoromycetidae</taxon>
        <taxon>Lecanorales</taxon>
        <taxon>Lecanorineae</taxon>
        <taxon>Ramalinaceae</taxon>
        <taxon>Ramalina</taxon>
    </lineage>
</organism>
<feature type="region of interest" description="Disordered" evidence="3">
    <location>
        <begin position="18"/>
        <end position="37"/>
    </location>
</feature>
<dbReference type="InterPro" id="IPR036859">
    <property type="entry name" value="CAP-Gly_dom_sf"/>
</dbReference>
<dbReference type="EMBL" id="JAPUFD010000006">
    <property type="protein sequence ID" value="MDI1488039.1"/>
    <property type="molecule type" value="Genomic_DNA"/>
</dbReference>
<dbReference type="InterPro" id="IPR000938">
    <property type="entry name" value="CAP-Gly_domain"/>
</dbReference>
<accession>A0AA43TU94</accession>
<evidence type="ECO:0000256" key="3">
    <source>
        <dbReference type="SAM" id="MobiDB-lite"/>
    </source>
</evidence>
<keyword evidence="1" id="KW-0143">Chaperone</keyword>
<dbReference type="Gene3D" id="3.10.20.90">
    <property type="entry name" value="Phosphatidylinositol 3-kinase Catalytic Subunit, Chain A, domain 1"/>
    <property type="match status" value="1"/>
</dbReference>
<evidence type="ECO:0000256" key="1">
    <source>
        <dbReference type="ARBA" id="ARBA00023186"/>
    </source>
</evidence>
<protein>
    <recommendedName>
        <fullName evidence="4">CAP-Gly domain-containing protein</fullName>
    </recommendedName>
</protein>
<name>A0AA43TU94_9LECA</name>
<dbReference type="InterPro" id="IPR029071">
    <property type="entry name" value="Ubiquitin-like_domsf"/>
</dbReference>
<keyword evidence="6" id="KW-1185">Reference proteome</keyword>
<sequence length="292" mass="31905">MINSVPITTPDIPILITSTASSSTSSSAPATTSSERRITPSWTLAQLKVKLEPITGIAPSNQRLILRLPDQDGEIPLEASDEDRKQVGSWRLVAYAEIKVLPIHPISLPIPTLNSSSTADDASAPSATMDPSTYATLPNTVLAYKKTHQIGRFDPDAPRKLSAKVEGMWAQVRAADLQLSQRCHLLHQPTRRGTIRSITPIPELPGPEGAPWIGIEMDEPWGRNDGSVAVPAAVEEGDEEKEKEKDKGETKRYFQCRPNFGVFVRPERVVVGDFEVLGGLEGEEGENELEEL</sequence>
<dbReference type="SMART" id="SM01052">
    <property type="entry name" value="CAP_GLY"/>
    <property type="match status" value="1"/>
</dbReference>
<evidence type="ECO:0000256" key="2">
    <source>
        <dbReference type="ARBA" id="ARBA00025779"/>
    </source>
</evidence>
<reference evidence="5" key="1">
    <citation type="journal article" date="2023" name="Genome Biol. Evol.">
        <title>First Whole Genome Sequence and Flow Cytometry Genome Size Data for the Lichen-Forming Fungus Ramalina farinacea (Ascomycota).</title>
        <authorList>
            <person name="Llewellyn T."/>
            <person name="Mian S."/>
            <person name="Hill R."/>
            <person name="Leitch I.J."/>
            <person name="Gaya E."/>
        </authorList>
    </citation>
    <scope>NUCLEOTIDE SEQUENCE</scope>
    <source>
        <strain evidence="5">LIQ254RAFAR</strain>
    </source>
</reference>
<dbReference type="AlphaFoldDB" id="A0AA43TU94"/>
<dbReference type="Pfam" id="PF01302">
    <property type="entry name" value="CAP_GLY"/>
    <property type="match status" value="1"/>
</dbReference>
<gene>
    <name evidence="5" type="ORF">OHK93_007313</name>
</gene>
<comment type="caution">
    <text evidence="5">The sequence shown here is derived from an EMBL/GenBank/DDBJ whole genome shotgun (WGS) entry which is preliminary data.</text>
</comment>
<feature type="compositionally biased region" description="Basic and acidic residues" evidence="3">
    <location>
        <begin position="240"/>
        <end position="251"/>
    </location>
</feature>
<dbReference type="Gene3D" id="2.30.30.190">
    <property type="entry name" value="CAP Gly-rich-like domain"/>
    <property type="match status" value="1"/>
</dbReference>
<dbReference type="SUPFAM" id="SSF74924">
    <property type="entry name" value="Cap-Gly domain"/>
    <property type="match status" value="2"/>
</dbReference>